<dbReference type="Proteomes" id="UP000004416">
    <property type="component" value="Unassembled WGS sequence"/>
</dbReference>
<dbReference type="EMBL" id="AFZX01000105">
    <property type="protein sequence ID" value="EHL05298.1"/>
    <property type="molecule type" value="Genomic_DNA"/>
</dbReference>
<comment type="caution">
    <text evidence="1">The sequence shown here is derived from an EMBL/GenBank/DDBJ whole genome shotgun (WGS) entry which is preliminary data.</text>
</comment>
<gene>
    <name evidence="1" type="ORF">HMPREF0322_04034</name>
</gene>
<sequence>MQVSDEGIRLISTIIFWAGKFITLITVSKSFALTTREHPAFRVFGKKIFPGTTGTL</sequence>
<dbReference type="HOGENOM" id="CLU_3006765_0_0_9"/>
<name>G9XST3_DESHA</name>
<proteinExistence type="predicted"/>
<protein>
    <submittedName>
        <fullName evidence="1">Uncharacterized protein</fullName>
    </submittedName>
</protein>
<accession>G9XST3</accession>
<evidence type="ECO:0000313" key="2">
    <source>
        <dbReference type="Proteomes" id="UP000004416"/>
    </source>
</evidence>
<reference evidence="1 2" key="1">
    <citation type="submission" date="2011-08" db="EMBL/GenBank/DDBJ databases">
        <authorList>
            <person name="Weinstock G."/>
            <person name="Sodergren E."/>
            <person name="Clifton S."/>
            <person name="Fulton L."/>
            <person name="Fulton B."/>
            <person name="Courtney L."/>
            <person name="Fronick C."/>
            <person name="Harrison M."/>
            <person name="Strong C."/>
            <person name="Farmer C."/>
            <person name="Delahaunty K."/>
            <person name="Markovic C."/>
            <person name="Hall O."/>
            <person name="Minx P."/>
            <person name="Tomlinson C."/>
            <person name="Mitreva M."/>
            <person name="Hou S."/>
            <person name="Chen J."/>
            <person name="Wollam A."/>
            <person name="Pepin K.H."/>
            <person name="Johnson M."/>
            <person name="Bhonagiri V."/>
            <person name="Zhang X."/>
            <person name="Suruliraj S."/>
            <person name="Warren W."/>
            <person name="Chinwalla A."/>
            <person name="Mardis E.R."/>
            <person name="Wilson R.K."/>
        </authorList>
    </citation>
    <scope>NUCLEOTIDE SEQUENCE [LARGE SCALE GENOMIC DNA]</scope>
    <source>
        <strain evidence="1 2">DP7</strain>
    </source>
</reference>
<organism evidence="1 2">
    <name type="scientific">Desulfitobacterium hafniense DP7</name>
    <dbReference type="NCBI Taxonomy" id="537010"/>
    <lineage>
        <taxon>Bacteria</taxon>
        <taxon>Bacillati</taxon>
        <taxon>Bacillota</taxon>
        <taxon>Clostridia</taxon>
        <taxon>Eubacteriales</taxon>
        <taxon>Desulfitobacteriaceae</taxon>
        <taxon>Desulfitobacterium</taxon>
    </lineage>
</organism>
<evidence type="ECO:0000313" key="1">
    <source>
        <dbReference type="EMBL" id="EHL05298.1"/>
    </source>
</evidence>
<dbReference type="AlphaFoldDB" id="G9XST3"/>